<comment type="caution">
    <text evidence="1">The sequence shown here is derived from an EMBL/GenBank/DDBJ whole genome shotgun (WGS) entry which is preliminary data.</text>
</comment>
<dbReference type="Proteomes" id="UP001060085">
    <property type="component" value="Linkage Group LG07"/>
</dbReference>
<sequence>MLGRCTLDLDPVDRGVAQDGITFNSASCSAVGLLSSSLSWYMHGLESSVVAAAPIYLCSLRLSGYSQTLQKKGCVLVPPCREACRYLTQP</sequence>
<organism evidence="1 2">
    <name type="scientific">Catharanthus roseus</name>
    <name type="common">Madagascar periwinkle</name>
    <name type="synonym">Vinca rosea</name>
    <dbReference type="NCBI Taxonomy" id="4058"/>
    <lineage>
        <taxon>Eukaryota</taxon>
        <taxon>Viridiplantae</taxon>
        <taxon>Streptophyta</taxon>
        <taxon>Embryophyta</taxon>
        <taxon>Tracheophyta</taxon>
        <taxon>Spermatophyta</taxon>
        <taxon>Magnoliopsida</taxon>
        <taxon>eudicotyledons</taxon>
        <taxon>Gunneridae</taxon>
        <taxon>Pentapetalae</taxon>
        <taxon>asterids</taxon>
        <taxon>lamiids</taxon>
        <taxon>Gentianales</taxon>
        <taxon>Apocynaceae</taxon>
        <taxon>Rauvolfioideae</taxon>
        <taxon>Vinceae</taxon>
        <taxon>Catharanthinae</taxon>
        <taxon>Catharanthus</taxon>
    </lineage>
</organism>
<protein>
    <submittedName>
        <fullName evidence="1">Uncharacterized protein</fullName>
    </submittedName>
</protein>
<evidence type="ECO:0000313" key="1">
    <source>
        <dbReference type="EMBL" id="KAI5652230.1"/>
    </source>
</evidence>
<accession>A0ACB9ZVE1</accession>
<reference evidence="2" key="1">
    <citation type="journal article" date="2023" name="Nat. Plants">
        <title>Single-cell RNA sequencing provides a high-resolution roadmap for understanding the multicellular compartmentation of specialized metabolism.</title>
        <authorList>
            <person name="Sun S."/>
            <person name="Shen X."/>
            <person name="Li Y."/>
            <person name="Li Y."/>
            <person name="Wang S."/>
            <person name="Li R."/>
            <person name="Zhang H."/>
            <person name="Shen G."/>
            <person name="Guo B."/>
            <person name="Wei J."/>
            <person name="Xu J."/>
            <person name="St-Pierre B."/>
            <person name="Chen S."/>
            <person name="Sun C."/>
        </authorList>
    </citation>
    <scope>NUCLEOTIDE SEQUENCE [LARGE SCALE GENOMIC DNA]</scope>
</reference>
<dbReference type="EMBL" id="CM044707">
    <property type="protein sequence ID" value="KAI5652230.1"/>
    <property type="molecule type" value="Genomic_DNA"/>
</dbReference>
<keyword evidence="2" id="KW-1185">Reference proteome</keyword>
<proteinExistence type="predicted"/>
<gene>
    <name evidence="1" type="ORF">M9H77_29417</name>
</gene>
<name>A0ACB9ZVE1_CATRO</name>
<evidence type="ECO:0000313" key="2">
    <source>
        <dbReference type="Proteomes" id="UP001060085"/>
    </source>
</evidence>